<keyword evidence="3 5" id="KW-1133">Transmembrane helix</keyword>
<sequence>SLAGLDSGSAYGGIGSSRAVLLGILAEPTLILVFVGITLLAKSMLPFVVNHVLVGQPAVYWGPAHLFLVAAFFILLLAETDRLPFHSSTHIEVYMIEEARILEYSGPLLALLRWASAMKQFILYVIFCNVLLLPWGLSIQGTALGALGAAGGLLVKFAAVGGVVVRGDHAVASALLPLSRTARRLLPARDSRDRRQPDEVTMFAAPLPPLAGSLFNLLAIVSLLLAFVMLGSRWLNAYLGAFAVQSWLIAVLSATVAHYGGYPELYGIAALTALFRGLVLPYLLLRITRRLNVDRELHERLSPSASLVVGGLLVMFAFVVANHLSTALGLGGTVAVLALTAMLSMTLIGFLLLVVRREVVSQILALLVIENGIFLGSQILVPACRC</sequence>
<dbReference type="AlphaFoldDB" id="T1ARD1"/>
<dbReference type="PANTHER" id="PTHR43359:SF1">
    <property type="entry name" value="FORMATE HYDROGENLYASE SUBUNIT 4-RELATED"/>
    <property type="match status" value="1"/>
</dbReference>
<feature type="non-terminal residue" evidence="6">
    <location>
        <position position="1"/>
    </location>
</feature>
<accession>T1ARD1</accession>
<organism evidence="6">
    <name type="scientific">mine drainage metagenome</name>
    <dbReference type="NCBI Taxonomy" id="410659"/>
    <lineage>
        <taxon>unclassified sequences</taxon>
        <taxon>metagenomes</taxon>
        <taxon>ecological metagenomes</taxon>
    </lineage>
</organism>
<dbReference type="EMBL" id="AUZX01006606">
    <property type="protein sequence ID" value="EQD63126.1"/>
    <property type="molecule type" value="Genomic_DNA"/>
</dbReference>
<evidence type="ECO:0000256" key="2">
    <source>
        <dbReference type="ARBA" id="ARBA00022692"/>
    </source>
</evidence>
<feature type="transmembrane region" description="Helical" evidence="5">
    <location>
        <begin position="237"/>
        <end position="259"/>
    </location>
</feature>
<evidence type="ECO:0000256" key="5">
    <source>
        <dbReference type="SAM" id="Phobius"/>
    </source>
</evidence>
<feature type="transmembrane region" description="Helical" evidence="5">
    <location>
        <begin position="20"/>
        <end position="40"/>
    </location>
</feature>
<keyword evidence="2 5" id="KW-0812">Transmembrane</keyword>
<dbReference type="InterPro" id="IPR001694">
    <property type="entry name" value="NADH_UbQ_OxRdtase_su1/FPO"/>
</dbReference>
<feature type="transmembrane region" description="Helical" evidence="5">
    <location>
        <begin position="265"/>
        <end position="285"/>
    </location>
</feature>
<dbReference type="InterPro" id="IPR052561">
    <property type="entry name" value="ComplexI_Subunit1"/>
</dbReference>
<reference evidence="6" key="1">
    <citation type="submission" date="2013-08" db="EMBL/GenBank/DDBJ databases">
        <authorList>
            <person name="Mendez C."/>
            <person name="Richter M."/>
            <person name="Ferrer M."/>
            <person name="Sanchez J."/>
        </authorList>
    </citation>
    <scope>NUCLEOTIDE SEQUENCE</scope>
</reference>
<feature type="transmembrane region" description="Helical" evidence="5">
    <location>
        <begin position="330"/>
        <end position="355"/>
    </location>
</feature>
<evidence type="ECO:0000256" key="4">
    <source>
        <dbReference type="ARBA" id="ARBA00023136"/>
    </source>
</evidence>
<feature type="transmembrane region" description="Helical" evidence="5">
    <location>
        <begin position="305"/>
        <end position="324"/>
    </location>
</feature>
<gene>
    <name evidence="6" type="ORF">B1A_09283</name>
</gene>
<dbReference type="Pfam" id="PF00146">
    <property type="entry name" value="NADHdh"/>
    <property type="match status" value="1"/>
</dbReference>
<feature type="transmembrane region" description="Helical" evidence="5">
    <location>
        <begin position="121"/>
        <end position="137"/>
    </location>
</feature>
<dbReference type="GO" id="GO:0005886">
    <property type="term" value="C:plasma membrane"/>
    <property type="evidence" value="ECO:0007669"/>
    <property type="project" value="TreeGrafter"/>
</dbReference>
<evidence type="ECO:0000313" key="6">
    <source>
        <dbReference type="EMBL" id="EQD63126.1"/>
    </source>
</evidence>
<dbReference type="PANTHER" id="PTHR43359">
    <property type="entry name" value="FORMATE HYDROGENLYASE SUBUNIT 4"/>
    <property type="match status" value="1"/>
</dbReference>
<reference evidence="6" key="2">
    <citation type="journal article" date="2014" name="ISME J.">
        <title>Microbial stratification in low pH oxic and suboxic macroscopic growths along an acid mine drainage.</title>
        <authorList>
            <person name="Mendez-Garcia C."/>
            <person name="Mesa V."/>
            <person name="Sprenger R.R."/>
            <person name="Richter M."/>
            <person name="Diez M.S."/>
            <person name="Solano J."/>
            <person name="Bargiela R."/>
            <person name="Golyshina O.V."/>
            <person name="Manteca A."/>
            <person name="Ramos J.L."/>
            <person name="Gallego J.R."/>
            <person name="Llorente I."/>
            <person name="Martins Dos Santos V.A."/>
            <person name="Jensen O.N."/>
            <person name="Pelaez A.I."/>
            <person name="Sanchez J."/>
            <person name="Ferrer M."/>
        </authorList>
    </citation>
    <scope>NUCLEOTIDE SEQUENCE</scope>
</reference>
<evidence type="ECO:0000256" key="3">
    <source>
        <dbReference type="ARBA" id="ARBA00022989"/>
    </source>
</evidence>
<comment type="caution">
    <text evidence="6">The sequence shown here is derived from an EMBL/GenBank/DDBJ whole genome shotgun (WGS) entry which is preliminary data.</text>
</comment>
<name>T1ARD1_9ZZZZ</name>
<proteinExistence type="predicted"/>
<keyword evidence="4 5" id="KW-0472">Membrane</keyword>
<comment type="subcellular location">
    <subcellularLocation>
        <location evidence="1">Membrane</location>
        <topology evidence="1">Multi-pass membrane protein</topology>
    </subcellularLocation>
</comment>
<evidence type="ECO:0000256" key="1">
    <source>
        <dbReference type="ARBA" id="ARBA00004141"/>
    </source>
</evidence>
<feature type="transmembrane region" description="Helical" evidence="5">
    <location>
        <begin position="210"/>
        <end position="230"/>
    </location>
</feature>
<feature type="transmembrane region" description="Helical" evidence="5">
    <location>
        <begin position="60"/>
        <end position="78"/>
    </location>
</feature>
<protein>
    <submittedName>
        <fullName evidence="6">Respiratory-chain NADH dehydrogenase, subunit 1</fullName>
    </submittedName>
</protein>